<sequence length="352" mass="40037">MSHIPPGLSLHDAFFLLPPEIRAVVTHWFTNTPFTQSDLTRMVRINKYHYAHFIPELYNTISLDRQNCETFFYPLINDTHDPREAQKPEGQKLWRPSLAQDRHRYSLTEEWSRVNHGVAFISNAAVRKLACLSCVQRVVLAHIDAVMRCKEAAEIASYFHGFHARLFPAAQWLAFGDQITQKLNTYPSVWVGPVSDLGGSDDLPPVLHAGISVCLHVKAPHKPGWEDDVVKNLSDLLDVRNVSLHNMYPTLVPSNLEQIERLRFYLPQEKPEGDESVIIKKWIEALRDGVDDDIPWLGSRGFRIDIYHTGATDIDAILAILEETPEEVERWKEILHLHDSSSVEPCPGCGGI</sequence>
<proteinExistence type="predicted"/>
<comment type="caution">
    <text evidence="1">The sequence shown here is derived from an EMBL/GenBank/DDBJ whole genome shotgun (WGS) entry which is preliminary data.</text>
</comment>
<dbReference type="Proteomes" id="UP000095149">
    <property type="component" value="Unassembled WGS sequence"/>
</dbReference>
<organism evidence="1 2">
    <name type="scientific">Cryptococcus amylolentus CBS 6273</name>
    <dbReference type="NCBI Taxonomy" id="1296118"/>
    <lineage>
        <taxon>Eukaryota</taxon>
        <taxon>Fungi</taxon>
        <taxon>Dikarya</taxon>
        <taxon>Basidiomycota</taxon>
        <taxon>Agaricomycotina</taxon>
        <taxon>Tremellomycetes</taxon>
        <taxon>Tremellales</taxon>
        <taxon>Cryptococcaceae</taxon>
        <taxon>Cryptococcus</taxon>
    </lineage>
</organism>
<dbReference type="EMBL" id="MEKH01000012">
    <property type="protein sequence ID" value="ODN99054.1"/>
    <property type="molecule type" value="Genomic_DNA"/>
</dbReference>
<name>A0A1E3JDX8_9TREE</name>
<accession>A0A1E3JDX8</accession>
<evidence type="ECO:0000313" key="1">
    <source>
        <dbReference type="EMBL" id="ODN99054.1"/>
    </source>
</evidence>
<reference evidence="1 2" key="1">
    <citation type="submission" date="2016-06" db="EMBL/GenBank/DDBJ databases">
        <title>Evolution of pathogenesis and genome organization in the Tremellales.</title>
        <authorList>
            <person name="Cuomo C."/>
            <person name="Litvintseva A."/>
            <person name="Heitman J."/>
            <person name="Chen Y."/>
            <person name="Sun S."/>
            <person name="Springer D."/>
            <person name="Dromer F."/>
            <person name="Young S."/>
            <person name="Zeng Q."/>
            <person name="Chapman S."/>
            <person name="Gujja S."/>
            <person name="Saif S."/>
            <person name="Birren B."/>
        </authorList>
    </citation>
    <scope>NUCLEOTIDE SEQUENCE [LARGE SCALE GENOMIC DNA]</scope>
    <source>
        <strain evidence="1 2">CBS 6273</strain>
    </source>
</reference>
<evidence type="ECO:0000313" key="2">
    <source>
        <dbReference type="Proteomes" id="UP000095149"/>
    </source>
</evidence>
<gene>
    <name evidence="1" type="ORF">I350_07208</name>
</gene>
<protein>
    <submittedName>
        <fullName evidence="1">Uncharacterized protein</fullName>
    </submittedName>
</protein>
<dbReference type="OrthoDB" id="10381258at2759"/>
<dbReference type="AlphaFoldDB" id="A0A1E3JDX8"/>